<dbReference type="GO" id="GO:0042775">
    <property type="term" value="P:mitochondrial ATP synthesis coupled electron transport"/>
    <property type="evidence" value="ECO:0007669"/>
    <property type="project" value="TreeGrafter"/>
</dbReference>
<dbReference type="Proteomes" id="UP000736164">
    <property type="component" value="Unassembled WGS sequence"/>
</dbReference>
<feature type="non-terminal residue" evidence="2">
    <location>
        <position position="1"/>
    </location>
</feature>
<dbReference type="GO" id="GO:0005739">
    <property type="term" value="C:mitochondrion"/>
    <property type="evidence" value="ECO:0007669"/>
    <property type="project" value="InterPro"/>
</dbReference>
<feature type="compositionally biased region" description="Polar residues" evidence="1">
    <location>
        <begin position="395"/>
        <end position="404"/>
    </location>
</feature>
<feature type="compositionally biased region" description="Basic and acidic residues" evidence="1">
    <location>
        <begin position="193"/>
        <end position="203"/>
    </location>
</feature>
<evidence type="ECO:0000313" key="3">
    <source>
        <dbReference type="Proteomes" id="UP000736164"/>
    </source>
</evidence>
<accession>A0A8J7TFS8</accession>
<proteinExistence type="predicted"/>
<name>A0A8J7TFS8_ATRSP</name>
<reference evidence="2" key="1">
    <citation type="journal article" date="2021" name="Cell">
        <title>Tracing the genetic footprints of vertebrate landing in non-teleost ray-finned fishes.</title>
        <authorList>
            <person name="Bi X."/>
            <person name="Wang K."/>
            <person name="Yang L."/>
            <person name="Pan H."/>
            <person name="Jiang H."/>
            <person name="Wei Q."/>
            <person name="Fang M."/>
            <person name="Yu H."/>
            <person name="Zhu C."/>
            <person name="Cai Y."/>
            <person name="He Y."/>
            <person name="Gan X."/>
            <person name="Zeng H."/>
            <person name="Yu D."/>
            <person name="Zhu Y."/>
            <person name="Jiang H."/>
            <person name="Qiu Q."/>
            <person name="Yang H."/>
            <person name="Zhang Y.E."/>
            <person name="Wang W."/>
            <person name="Zhu M."/>
            <person name="He S."/>
            <person name="Zhang G."/>
        </authorList>
    </citation>
    <scope>NUCLEOTIDE SEQUENCE</scope>
    <source>
        <strain evidence="2">Allg_001</strain>
    </source>
</reference>
<feature type="region of interest" description="Disordered" evidence="1">
    <location>
        <begin position="166"/>
        <end position="274"/>
    </location>
</feature>
<feature type="non-terminal residue" evidence="2">
    <location>
        <position position="436"/>
    </location>
</feature>
<keyword evidence="3" id="KW-1185">Reference proteome</keyword>
<dbReference type="Pfam" id="PF15880">
    <property type="entry name" value="NDUFV3"/>
    <property type="match status" value="1"/>
</dbReference>
<feature type="region of interest" description="Disordered" evidence="1">
    <location>
        <begin position="376"/>
        <end position="404"/>
    </location>
</feature>
<dbReference type="PANTHER" id="PTHR17117:SF3">
    <property type="entry name" value="NADH DEHYDROGENASE [UBIQUINONE] FLAVOPROTEIN 3, MITOCHONDRIAL"/>
    <property type="match status" value="1"/>
</dbReference>
<feature type="compositionally biased region" description="Basic and acidic residues" evidence="1">
    <location>
        <begin position="222"/>
        <end position="236"/>
    </location>
</feature>
<dbReference type="GO" id="GO:0045271">
    <property type="term" value="C:respiratory chain complex I"/>
    <property type="evidence" value="ECO:0007669"/>
    <property type="project" value="InterPro"/>
</dbReference>
<sequence length="436" mass="46648">MAASILRLGQARTVKCLHLETWAFRRTAPSAAFCTKPEVPKKGGKKNVVSPEERAALLSSRTTVGFPAKVFPPIFISPEAVGKHYMVAVSSEAVNTELTHKATVELAGAPSASVDADFSSERARLLQHRTCIKFPKRGPWPVLDGIQTVSPDPAVSAVWSKTASCEAEIEETSSSSTSDSDSDSDSDGEEDRIEVHAGGKGKETSTTWLAGGAVKGSSTPHPKLDEPMAEEKKTLADTDIAQTAGDFSILSHRESHQGQTEDAGSSLVAESADEPDKIIVVGRCGPRFPEPPGPKDMKQGLVPTIPQFSTTTEQGLKKLSQSEIVFDIPVAPHDSGTEASPEAKPADTIEVLADLAPVTESTAVEGSLAETVTLAGAEDAQQETMTPPPGEPEFDNTTYKNTQHHQYTPYTFTDYDMEMAKYRLPQPSSGRPSPRH</sequence>
<evidence type="ECO:0000256" key="1">
    <source>
        <dbReference type="SAM" id="MobiDB-lite"/>
    </source>
</evidence>
<dbReference type="EMBL" id="JAAWVO010056008">
    <property type="protein sequence ID" value="MBN3321603.1"/>
    <property type="molecule type" value="Genomic_DNA"/>
</dbReference>
<feature type="compositionally biased region" description="Acidic residues" evidence="1">
    <location>
        <begin position="180"/>
        <end position="192"/>
    </location>
</feature>
<dbReference type="PANTHER" id="PTHR17117">
    <property type="entry name" value="NADH-UBIQUINONE OXIDOREDUCTASE"/>
    <property type="match status" value="1"/>
</dbReference>
<dbReference type="InterPro" id="IPR026193">
    <property type="entry name" value="NDUFV3"/>
</dbReference>
<feature type="region of interest" description="Disordered" evidence="1">
    <location>
        <begin position="283"/>
        <end position="302"/>
    </location>
</feature>
<protein>
    <submittedName>
        <fullName evidence="2">NDUV3 dehydrogenase</fullName>
    </submittedName>
</protein>
<dbReference type="AlphaFoldDB" id="A0A8J7TFS8"/>
<evidence type="ECO:0000313" key="2">
    <source>
        <dbReference type="EMBL" id="MBN3321603.1"/>
    </source>
</evidence>
<organism evidence="2 3">
    <name type="scientific">Atractosteus spatula</name>
    <name type="common">Alligator gar</name>
    <name type="synonym">Lepisosteus spatula</name>
    <dbReference type="NCBI Taxonomy" id="7917"/>
    <lineage>
        <taxon>Eukaryota</taxon>
        <taxon>Metazoa</taxon>
        <taxon>Chordata</taxon>
        <taxon>Craniata</taxon>
        <taxon>Vertebrata</taxon>
        <taxon>Euteleostomi</taxon>
        <taxon>Actinopterygii</taxon>
        <taxon>Neopterygii</taxon>
        <taxon>Holostei</taxon>
        <taxon>Semionotiformes</taxon>
        <taxon>Lepisosteidae</taxon>
        <taxon>Atractosteus</taxon>
    </lineage>
</organism>
<comment type="caution">
    <text evidence="2">The sequence shown here is derived from an EMBL/GenBank/DDBJ whole genome shotgun (WGS) entry which is preliminary data.</text>
</comment>
<gene>
    <name evidence="2" type="primary">Ndufv3</name>
    <name evidence="2" type="ORF">GTO95_0012322</name>
</gene>